<accession>A0A6A4HA34</accession>
<evidence type="ECO:0000313" key="1">
    <source>
        <dbReference type="EMBL" id="KAE9394204.1"/>
    </source>
</evidence>
<dbReference type="Proteomes" id="UP000799118">
    <property type="component" value="Unassembled WGS sequence"/>
</dbReference>
<dbReference type="AlphaFoldDB" id="A0A6A4HA34"/>
<reference evidence="1" key="1">
    <citation type="journal article" date="2019" name="Environ. Microbiol.">
        <title>Fungal ecological strategies reflected in gene transcription - a case study of two litter decomposers.</title>
        <authorList>
            <person name="Barbi F."/>
            <person name="Kohler A."/>
            <person name="Barry K."/>
            <person name="Baskaran P."/>
            <person name="Daum C."/>
            <person name="Fauchery L."/>
            <person name="Ihrmark K."/>
            <person name="Kuo A."/>
            <person name="LaButti K."/>
            <person name="Lipzen A."/>
            <person name="Morin E."/>
            <person name="Grigoriev I.V."/>
            <person name="Henrissat B."/>
            <person name="Lindahl B."/>
            <person name="Martin F."/>
        </authorList>
    </citation>
    <scope>NUCLEOTIDE SEQUENCE</scope>
    <source>
        <strain evidence="1">JB14</strain>
    </source>
</reference>
<name>A0A6A4HA34_9AGAR</name>
<sequence>MPPPPAFSNMRIDFLKGAVAEYGKETSGEDWESFVLQMIRRFIKRFPVSL</sequence>
<evidence type="ECO:0000313" key="2">
    <source>
        <dbReference type="Proteomes" id="UP000799118"/>
    </source>
</evidence>
<gene>
    <name evidence="1" type="ORF">BT96DRAFT_828056</name>
</gene>
<dbReference type="OrthoDB" id="3033067at2759"/>
<proteinExistence type="predicted"/>
<protein>
    <submittedName>
        <fullName evidence="1">Uncharacterized protein</fullName>
    </submittedName>
</protein>
<keyword evidence="2" id="KW-1185">Reference proteome</keyword>
<organism evidence="1 2">
    <name type="scientific">Gymnopus androsaceus JB14</name>
    <dbReference type="NCBI Taxonomy" id="1447944"/>
    <lineage>
        <taxon>Eukaryota</taxon>
        <taxon>Fungi</taxon>
        <taxon>Dikarya</taxon>
        <taxon>Basidiomycota</taxon>
        <taxon>Agaricomycotina</taxon>
        <taxon>Agaricomycetes</taxon>
        <taxon>Agaricomycetidae</taxon>
        <taxon>Agaricales</taxon>
        <taxon>Marasmiineae</taxon>
        <taxon>Omphalotaceae</taxon>
        <taxon>Gymnopus</taxon>
    </lineage>
</organism>
<dbReference type="EMBL" id="ML769555">
    <property type="protein sequence ID" value="KAE9394204.1"/>
    <property type="molecule type" value="Genomic_DNA"/>
</dbReference>